<accession>A0A8K0WBP8</accession>
<dbReference type="AlphaFoldDB" id="A0A8K0WBP8"/>
<keyword evidence="2" id="KW-1185">Reference proteome</keyword>
<reference evidence="1" key="1">
    <citation type="journal article" date="2021" name="Nat. Commun.">
        <title>Genetic determinants of endophytism in the Arabidopsis root mycobiome.</title>
        <authorList>
            <person name="Mesny F."/>
            <person name="Miyauchi S."/>
            <person name="Thiergart T."/>
            <person name="Pickel B."/>
            <person name="Atanasova L."/>
            <person name="Karlsson M."/>
            <person name="Huettel B."/>
            <person name="Barry K.W."/>
            <person name="Haridas S."/>
            <person name="Chen C."/>
            <person name="Bauer D."/>
            <person name="Andreopoulos W."/>
            <person name="Pangilinan J."/>
            <person name="LaButti K."/>
            <person name="Riley R."/>
            <person name="Lipzen A."/>
            <person name="Clum A."/>
            <person name="Drula E."/>
            <person name="Henrissat B."/>
            <person name="Kohler A."/>
            <person name="Grigoriev I.V."/>
            <person name="Martin F.M."/>
            <person name="Hacquard S."/>
        </authorList>
    </citation>
    <scope>NUCLEOTIDE SEQUENCE</scope>
    <source>
        <strain evidence="1">MPI-SDFR-AT-0068</strain>
    </source>
</reference>
<organism evidence="1 2">
    <name type="scientific">Fusarium tricinctum</name>
    <dbReference type="NCBI Taxonomy" id="61284"/>
    <lineage>
        <taxon>Eukaryota</taxon>
        <taxon>Fungi</taxon>
        <taxon>Dikarya</taxon>
        <taxon>Ascomycota</taxon>
        <taxon>Pezizomycotina</taxon>
        <taxon>Sordariomycetes</taxon>
        <taxon>Hypocreomycetidae</taxon>
        <taxon>Hypocreales</taxon>
        <taxon>Nectriaceae</taxon>
        <taxon>Fusarium</taxon>
        <taxon>Fusarium tricinctum species complex</taxon>
    </lineage>
</organism>
<dbReference type="EMBL" id="JAGPXF010000004">
    <property type="protein sequence ID" value="KAH7246394.1"/>
    <property type="molecule type" value="Genomic_DNA"/>
</dbReference>
<dbReference type="Proteomes" id="UP000813427">
    <property type="component" value="Unassembled WGS sequence"/>
</dbReference>
<dbReference type="OrthoDB" id="5078661at2759"/>
<gene>
    <name evidence="1" type="ORF">BKA59DRAFT_528224</name>
</gene>
<protein>
    <submittedName>
        <fullName evidence="1">Uncharacterized protein</fullName>
    </submittedName>
</protein>
<sequence>MPAPSITPREMATERFSRSLLCRDITNGIHNLLEKKRQGHAPPHESATQRYHVHVWPERRPNGCWCQPPRACTPWTKCNMRPIPELGFNMRFTTCTRDHQDFRVGCSDIHCFNPNASAVKYMDRFLRKRAGDVAFLSNDQARLIANILARYRDTFPSQYLRPFENIVHLIFQDLCTNSPLDWNAEVHGVLVWRLPENECITELAHEIQLIATKRNLKEVRHR</sequence>
<proteinExistence type="predicted"/>
<name>A0A8K0WBP8_9HYPO</name>
<evidence type="ECO:0000313" key="2">
    <source>
        <dbReference type="Proteomes" id="UP000813427"/>
    </source>
</evidence>
<comment type="caution">
    <text evidence="1">The sequence shown here is derived from an EMBL/GenBank/DDBJ whole genome shotgun (WGS) entry which is preliminary data.</text>
</comment>
<evidence type="ECO:0000313" key="1">
    <source>
        <dbReference type="EMBL" id="KAH7246394.1"/>
    </source>
</evidence>